<dbReference type="InterPro" id="IPR036901">
    <property type="entry name" value="Asp/Orn_carbamoylTrfase_sf"/>
</dbReference>
<dbReference type="GO" id="GO:0006520">
    <property type="term" value="P:amino acid metabolic process"/>
    <property type="evidence" value="ECO:0007669"/>
    <property type="project" value="InterPro"/>
</dbReference>
<sequence>MKHLLKMMDLSTEEIIEILNLADQLKYELKHGIRSSMNLSTSFLTII</sequence>
<comment type="caution">
    <text evidence="2">The sequence shown here is derived from an EMBL/GenBank/DDBJ whole genome shotgun (WGS) entry which is preliminary data.</text>
</comment>
<protein>
    <submittedName>
        <fullName evidence="2">Ornithine carbamoyltransferase</fullName>
    </submittedName>
</protein>
<dbReference type="Proteomes" id="UP000018142">
    <property type="component" value="Unassembled WGS sequence"/>
</dbReference>
<dbReference type="GO" id="GO:0016743">
    <property type="term" value="F:carboxyl- or carbamoyltransferase activity"/>
    <property type="evidence" value="ECO:0007669"/>
    <property type="project" value="InterPro"/>
</dbReference>
<dbReference type="GO" id="GO:0016597">
    <property type="term" value="F:amino acid binding"/>
    <property type="evidence" value="ECO:0007669"/>
    <property type="project" value="InterPro"/>
</dbReference>
<reference evidence="2" key="1">
    <citation type="submission" date="2012-11" db="EMBL/GenBank/DDBJ databases">
        <title>Dependencies among metagenomic species, viruses, plasmids and units of genetic variation.</title>
        <authorList>
            <person name="Nielsen H.B."/>
            <person name="Almeida M."/>
            <person name="Juncker A.S."/>
            <person name="Rasmussen S."/>
            <person name="Li J."/>
            <person name="Sunagawa S."/>
            <person name="Plichta D."/>
            <person name="Gautier L."/>
            <person name="Le Chatelier E."/>
            <person name="Peletier E."/>
            <person name="Bonde I."/>
            <person name="Nielsen T."/>
            <person name="Manichanh C."/>
            <person name="Arumugam M."/>
            <person name="Batto J."/>
            <person name="Santos M.B.Q.D."/>
            <person name="Blom N."/>
            <person name="Borruel N."/>
            <person name="Burgdorf K.S."/>
            <person name="Boumezbeur F."/>
            <person name="Casellas F."/>
            <person name="Dore J."/>
            <person name="Guarner F."/>
            <person name="Hansen T."/>
            <person name="Hildebrand F."/>
            <person name="Kaas R.S."/>
            <person name="Kennedy S."/>
            <person name="Kristiansen K."/>
            <person name="Kultima J.R."/>
            <person name="Leonard P."/>
            <person name="Levenez F."/>
            <person name="Lund O."/>
            <person name="Moumen B."/>
            <person name="Le Paslier D."/>
            <person name="Pons N."/>
            <person name="Pedersen O."/>
            <person name="Prifti E."/>
            <person name="Qin J."/>
            <person name="Raes J."/>
            <person name="Tap J."/>
            <person name="Tims S."/>
            <person name="Ussery D.W."/>
            <person name="Yamada T."/>
            <person name="MetaHit consortium"/>
            <person name="Renault P."/>
            <person name="Sicheritz-Ponten T."/>
            <person name="Bork P."/>
            <person name="Wang J."/>
            <person name="Brunak S."/>
            <person name="Ehrlich S.D."/>
        </authorList>
    </citation>
    <scope>NUCLEOTIDE SEQUENCE [LARGE SCALE GENOMIC DNA]</scope>
</reference>
<gene>
    <name evidence="2" type="ORF">BN788_01118</name>
</gene>
<dbReference type="AlphaFoldDB" id="R6S9H8"/>
<evidence type="ECO:0000313" key="3">
    <source>
        <dbReference type="Proteomes" id="UP000018142"/>
    </source>
</evidence>
<name>R6S9H8_9FIRM</name>
<accession>R6S9H8</accession>
<evidence type="ECO:0000256" key="1">
    <source>
        <dbReference type="ARBA" id="ARBA00022679"/>
    </source>
</evidence>
<organism evidence="2 3">
    <name type="scientific">[Eubacterium] siraeum CAG:80</name>
    <dbReference type="NCBI Taxonomy" id="1263080"/>
    <lineage>
        <taxon>Bacteria</taxon>
        <taxon>Bacillati</taxon>
        <taxon>Bacillota</taxon>
        <taxon>Clostridia</taxon>
        <taxon>Eubacteriales</taxon>
        <taxon>Oscillospiraceae</taxon>
        <taxon>Oscillospiraceae incertae sedis</taxon>
    </lineage>
</organism>
<dbReference type="SUPFAM" id="SSF53671">
    <property type="entry name" value="Aspartate/ornithine carbamoyltransferase"/>
    <property type="match status" value="1"/>
</dbReference>
<keyword evidence="1 2" id="KW-0808">Transferase</keyword>
<proteinExistence type="predicted"/>
<evidence type="ECO:0000313" key="2">
    <source>
        <dbReference type="EMBL" id="CDC43282.1"/>
    </source>
</evidence>
<dbReference type="EMBL" id="CBFJ010000007">
    <property type="protein sequence ID" value="CDC43282.1"/>
    <property type="molecule type" value="Genomic_DNA"/>
</dbReference>